<dbReference type="PANTHER" id="PTHR43100:SF1">
    <property type="entry name" value="GLUTAMATE SYNTHASE [NADPH] SMALL CHAIN"/>
    <property type="match status" value="1"/>
</dbReference>
<dbReference type="Gene3D" id="3.50.50.60">
    <property type="entry name" value="FAD/NAD(P)-binding domain"/>
    <property type="match status" value="2"/>
</dbReference>
<dbReference type="InterPro" id="IPR028261">
    <property type="entry name" value="DPD_II"/>
</dbReference>
<comment type="caution">
    <text evidence="7">The sequence shown here is derived from an EMBL/GenBank/DDBJ whole genome shotgun (WGS) entry which is preliminary data.</text>
</comment>
<dbReference type="AlphaFoldDB" id="A0A8J4M2L1"/>
<organism evidence="7 8">
    <name type="scientific">Xylanibacillus composti</name>
    <dbReference type="NCBI Taxonomy" id="1572762"/>
    <lineage>
        <taxon>Bacteria</taxon>
        <taxon>Bacillati</taxon>
        <taxon>Bacillota</taxon>
        <taxon>Bacilli</taxon>
        <taxon>Bacillales</taxon>
        <taxon>Paenibacillaceae</taxon>
        <taxon>Xylanibacillus</taxon>
    </lineage>
</organism>
<dbReference type="InterPro" id="IPR023753">
    <property type="entry name" value="FAD/NAD-binding_dom"/>
</dbReference>
<evidence type="ECO:0000313" key="7">
    <source>
        <dbReference type="EMBL" id="GIQ69230.1"/>
    </source>
</evidence>
<dbReference type="SUPFAM" id="SSF51971">
    <property type="entry name" value="Nucleotide-binding domain"/>
    <property type="match status" value="2"/>
</dbReference>
<dbReference type="FunFam" id="3.40.50.720:FF:000113">
    <property type="entry name" value="Glutamate synthase [NADH], amyloplastic"/>
    <property type="match status" value="1"/>
</dbReference>
<proteinExistence type="predicted"/>
<dbReference type="NCBIfam" id="TIGR01317">
    <property type="entry name" value="GOGAT_sm_gam"/>
    <property type="match status" value="1"/>
</dbReference>
<dbReference type="Pfam" id="PF07992">
    <property type="entry name" value="Pyr_redox_2"/>
    <property type="match status" value="2"/>
</dbReference>
<keyword evidence="1" id="KW-0028">Amino-acid biosynthesis</keyword>
<dbReference type="InterPro" id="IPR009051">
    <property type="entry name" value="Helical_ferredxn"/>
</dbReference>
<evidence type="ECO:0000259" key="6">
    <source>
        <dbReference type="Pfam" id="PF14691"/>
    </source>
</evidence>
<dbReference type="InterPro" id="IPR006005">
    <property type="entry name" value="Glut_synth_ssu1"/>
</dbReference>
<dbReference type="PRINTS" id="PR00419">
    <property type="entry name" value="ADXRDTASE"/>
</dbReference>
<dbReference type="SUPFAM" id="SSF46548">
    <property type="entry name" value="alpha-helical ferredoxin"/>
    <property type="match status" value="1"/>
</dbReference>
<feature type="domain" description="Dihydroprymidine dehydrogenase" evidence="6">
    <location>
        <begin position="23"/>
        <end position="140"/>
    </location>
</feature>
<dbReference type="PANTHER" id="PTHR43100">
    <property type="entry name" value="GLUTAMATE SYNTHASE [NADPH] SMALL CHAIN"/>
    <property type="match status" value="1"/>
</dbReference>
<evidence type="ECO:0000259" key="5">
    <source>
        <dbReference type="Pfam" id="PF07992"/>
    </source>
</evidence>
<dbReference type="Pfam" id="PF14691">
    <property type="entry name" value="Fer4_20"/>
    <property type="match status" value="1"/>
</dbReference>
<dbReference type="FunFam" id="3.50.50.60:FF:000160">
    <property type="entry name" value="Glutamate synthase (NADPH)"/>
    <property type="match status" value="1"/>
</dbReference>
<gene>
    <name evidence="7" type="primary">gltD</name>
    <name evidence="7" type="ORF">XYCOK13_20540</name>
</gene>
<keyword evidence="3" id="KW-0314">Glutamate biosynthesis</keyword>
<feature type="domain" description="FAD/NAD(P)-binding" evidence="5">
    <location>
        <begin position="404"/>
        <end position="477"/>
    </location>
</feature>
<name>A0A8J4M2L1_9BACL</name>
<accession>A0A8J4M2L1</accession>
<dbReference type="InterPro" id="IPR051394">
    <property type="entry name" value="Glutamate_Synthase"/>
</dbReference>
<sequence length="496" mass="54604">MGKPTGFMEYKRALPADRDPLERIKDWEEFHLHFEEEQLRIQGARCMDCGIPYCHTGTMLAGMAAGCPIHNLIPEFNDLVYRGEWREALDRLLKTNNFPEFTGRVCPAPCEGSCTVGLIETPVTIKNIEQSIIDKGFEMGWIQPSPPKTRTGKKVAVVGSGPSGLAAADQLNKAGHTVTVYERADRIGGLLMYGIPNMKLDKQKVVQRRIDLMAAEGVKFVTGVEIGKDIPAGKLQQDNDAVVLCGGATKPRDLPIEGRELKGIHFAMDFLRANTKSLLDSRHADGRYINAAGKDVIVIGGGDTGTDCVGTSLRHQCRSVTQLEIMPRSPEERTAGNPWPQFPRIYKLDYGQEEAKAVYGQDPRAYCIQTKRFVGDGNGHVKELHTVEIEWKKDEQGRFVPVEIPDTEKAWPAQLVLLAMGFLGPEDAVAEQLGLERDPRSNVKAEPGKYATSVPGVFAAGDMRRGQSLVVWAIHEGRGAARAVDEFLMGSTNLPD</sequence>
<dbReference type="InterPro" id="IPR036188">
    <property type="entry name" value="FAD/NAD-bd_sf"/>
</dbReference>
<evidence type="ECO:0000256" key="3">
    <source>
        <dbReference type="ARBA" id="ARBA00023164"/>
    </source>
</evidence>
<dbReference type="RefSeq" id="WP_213412035.1">
    <property type="nucleotide sequence ID" value="NZ_BOVK01000025.1"/>
</dbReference>
<feature type="domain" description="FAD/NAD(P)-binding" evidence="5">
    <location>
        <begin position="153"/>
        <end position="328"/>
    </location>
</feature>
<dbReference type="GO" id="GO:0051536">
    <property type="term" value="F:iron-sulfur cluster binding"/>
    <property type="evidence" value="ECO:0007669"/>
    <property type="project" value="InterPro"/>
</dbReference>
<evidence type="ECO:0000256" key="2">
    <source>
        <dbReference type="ARBA" id="ARBA00023002"/>
    </source>
</evidence>
<dbReference type="GO" id="GO:0006537">
    <property type="term" value="P:glutamate biosynthetic process"/>
    <property type="evidence" value="ECO:0007669"/>
    <property type="project" value="UniProtKB-KW"/>
</dbReference>
<evidence type="ECO:0000256" key="1">
    <source>
        <dbReference type="ARBA" id="ARBA00022605"/>
    </source>
</evidence>
<reference evidence="7" key="1">
    <citation type="submission" date="2021-04" db="EMBL/GenBank/DDBJ databases">
        <title>Draft genome sequence of Xylanibacillus composti strain K13.</title>
        <authorList>
            <person name="Uke A."/>
            <person name="Chhe C."/>
            <person name="Baramee S."/>
            <person name="Kosugi A."/>
        </authorList>
    </citation>
    <scope>NUCLEOTIDE SEQUENCE</scope>
    <source>
        <strain evidence="7">K13</strain>
    </source>
</reference>
<dbReference type="GO" id="GO:0016639">
    <property type="term" value="F:oxidoreductase activity, acting on the CH-NH2 group of donors, NAD or NADP as acceptor"/>
    <property type="evidence" value="ECO:0007669"/>
    <property type="project" value="InterPro"/>
</dbReference>
<keyword evidence="2" id="KW-0560">Oxidoreductase</keyword>
<dbReference type="EMBL" id="BOVK01000025">
    <property type="protein sequence ID" value="GIQ69230.1"/>
    <property type="molecule type" value="Genomic_DNA"/>
</dbReference>
<dbReference type="Gene3D" id="1.10.1060.10">
    <property type="entry name" value="Alpha-helical ferredoxin"/>
    <property type="match status" value="1"/>
</dbReference>
<dbReference type="Proteomes" id="UP000677918">
    <property type="component" value="Unassembled WGS sequence"/>
</dbReference>
<keyword evidence="8" id="KW-1185">Reference proteome</keyword>
<evidence type="ECO:0000256" key="4">
    <source>
        <dbReference type="ARBA" id="ARBA00029440"/>
    </source>
</evidence>
<dbReference type="FunFam" id="3.50.50.60:FF:000022">
    <property type="entry name" value="Glutamate synthase [NADH], amyloplastic"/>
    <property type="match status" value="1"/>
</dbReference>
<comment type="pathway">
    <text evidence="4">Amino-acid biosynthesis.</text>
</comment>
<protein>
    <submittedName>
        <fullName evidence="7">Glutamate synthase subunit beta</fullName>
    </submittedName>
</protein>
<evidence type="ECO:0000313" key="8">
    <source>
        <dbReference type="Proteomes" id="UP000677918"/>
    </source>
</evidence>